<evidence type="ECO:0000259" key="2">
    <source>
        <dbReference type="Pfam" id="PF25513"/>
    </source>
</evidence>
<reference evidence="4" key="2">
    <citation type="submission" date="2019-06" db="EMBL/GenBank/DDBJ databases">
        <title>Co-occurence of chitin degradation, pigmentation and bioactivity in marine Pseudoalteromonas.</title>
        <authorList>
            <person name="Sonnenschein E.C."/>
            <person name="Bech P.K."/>
        </authorList>
    </citation>
    <scope>NUCLEOTIDE SEQUENCE [LARGE SCALE GENOMIC DNA]</scope>
    <source>
        <strain evidence="4">S3790</strain>
    </source>
</reference>
<dbReference type="Gene3D" id="2.60.120.730">
    <property type="match status" value="1"/>
</dbReference>
<dbReference type="InterPro" id="IPR041377">
    <property type="entry name" value="P2_N"/>
</dbReference>
<dbReference type="RefSeq" id="WP_138593295.1">
    <property type="nucleotide sequence ID" value="NZ_PNBX01000106.1"/>
</dbReference>
<dbReference type="EMBL" id="PNBX01000106">
    <property type="protein sequence ID" value="TMO64435.1"/>
    <property type="molecule type" value="Genomic_DNA"/>
</dbReference>
<dbReference type="Pfam" id="PF25513">
    <property type="entry name" value="P2_C"/>
    <property type="match status" value="1"/>
</dbReference>
<proteinExistence type="predicted"/>
<dbReference type="InterPro" id="IPR057915">
    <property type="entry name" value="P2_C"/>
</dbReference>
<feature type="domain" description="Viral coat protein P2 N-terminal" evidence="1">
    <location>
        <begin position="13"/>
        <end position="145"/>
    </location>
</feature>
<sequence length="284" mass="32356">MSRLRTSRLSRIDLDSTTGSNYDETWNVKLRSGLTYHRVALRTNLKNVKTIRKITVDVNGVDYWSITNKRLDLLKKLFQVEQKDGLFVLDFSDFKYRTATGIYQTQLVTLPGDDVTVKIEFGERTAGPNVVDDPVTPTLKATAYVTNMDKFGRLFKPTSYELTQTVSAAGEHTWKFPNDGVNKFIQRLVFDENEVKIKKIKVMRDEKTIETFTRDDLDFDLEDFAKVEHQSGHCLLDFTMMGFGSNMALPSAELKFVFDIEGTGAIQTYVQGFDQVAALPMREG</sequence>
<protein>
    <submittedName>
        <fullName evidence="3">Uncharacterized protein</fullName>
    </submittedName>
</protein>
<comment type="caution">
    <text evidence="3">The sequence shown here is derived from an EMBL/GenBank/DDBJ whole genome shotgun (WGS) entry which is preliminary data.</text>
</comment>
<accession>A0A5S3V1H7</accession>
<gene>
    <name evidence="3" type="ORF">CWC19_18360</name>
</gene>
<dbReference type="Pfam" id="PF18628">
    <property type="entry name" value="P2_N"/>
    <property type="match status" value="1"/>
</dbReference>
<evidence type="ECO:0000259" key="1">
    <source>
        <dbReference type="Pfam" id="PF18628"/>
    </source>
</evidence>
<evidence type="ECO:0000313" key="3">
    <source>
        <dbReference type="EMBL" id="TMO64435.1"/>
    </source>
</evidence>
<feature type="domain" description="Viral coat protein P2 C-terminal" evidence="2">
    <location>
        <begin position="160"/>
        <end position="276"/>
    </location>
</feature>
<dbReference type="OrthoDB" id="6315836at2"/>
<evidence type="ECO:0000313" key="4">
    <source>
        <dbReference type="Proteomes" id="UP000307217"/>
    </source>
</evidence>
<dbReference type="AlphaFoldDB" id="A0A5S3V1H7"/>
<reference evidence="3 4" key="1">
    <citation type="submission" date="2018-01" db="EMBL/GenBank/DDBJ databases">
        <authorList>
            <person name="Paulsen S."/>
            <person name="Gram L.K."/>
        </authorList>
    </citation>
    <scope>NUCLEOTIDE SEQUENCE [LARGE SCALE GENOMIC DNA]</scope>
    <source>
        <strain evidence="3 4">S3790</strain>
    </source>
</reference>
<name>A0A5S3V1H7_9GAMM</name>
<dbReference type="InterPro" id="IPR053751">
    <property type="entry name" value="Viral_Major_Capsid_sf"/>
</dbReference>
<organism evidence="3 4">
    <name type="scientific">Pseudoalteromonas aurantia</name>
    <dbReference type="NCBI Taxonomy" id="43654"/>
    <lineage>
        <taxon>Bacteria</taxon>
        <taxon>Pseudomonadati</taxon>
        <taxon>Pseudomonadota</taxon>
        <taxon>Gammaproteobacteria</taxon>
        <taxon>Alteromonadales</taxon>
        <taxon>Pseudoalteromonadaceae</taxon>
        <taxon>Pseudoalteromonas</taxon>
    </lineage>
</organism>
<dbReference type="Proteomes" id="UP000307217">
    <property type="component" value="Unassembled WGS sequence"/>
</dbReference>